<feature type="domain" description="ABC3 transporter permease C-terminal" evidence="8">
    <location>
        <begin position="311"/>
        <end position="435"/>
    </location>
</feature>
<sequence>MSLIDLILMGFKNLFRRKLRTFLTALGIVIGTVSIVVMISMGIAMQTTMTNQINEMGDITLLTVVGTNNSSSNKGRIQTSRNNDNKLKDEHVQELKKLANVEAVTPFLRLDGFTITSKRYKLGYARIQGIDMTVGDKFGLEVEKGRLVNPQDKNALVFGSEVIYQFYKENSMRSNMYRWDNPEQREAKVDVIKDRLNLEYEDNGQEGPKVQPRKVKGVGILKEGNWETANNIYMDIESVRKIKEDLKRKNPKLKKEEESFDKILVKVNEYENVQAVQESIKEAGYDVYGMLDYVKSMQDITKTIQMIIAGIGSISLLVAAIGITNTMVMAIYERRREIGIMKVIGAQIKDIKRLFLLEAAGIGVLGGVIGIVLSYLISYFLNKLVAPLLGGMFSSDGKALMSIIPIWLAAGAVTFTALIGIISGYLPAKKAMKLSALEAIKND</sequence>
<evidence type="ECO:0000256" key="7">
    <source>
        <dbReference type="SAM" id="Phobius"/>
    </source>
</evidence>
<dbReference type="InterPro" id="IPR025857">
    <property type="entry name" value="MacB_PCD"/>
</dbReference>
<evidence type="ECO:0000256" key="6">
    <source>
        <dbReference type="ARBA" id="ARBA00038076"/>
    </source>
</evidence>
<evidence type="ECO:0000256" key="1">
    <source>
        <dbReference type="ARBA" id="ARBA00004651"/>
    </source>
</evidence>
<evidence type="ECO:0000256" key="4">
    <source>
        <dbReference type="ARBA" id="ARBA00022989"/>
    </source>
</evidence>
<evidence type="ECO:0000256" key="5">
    <source>
        <dbReference type="ARBA" id="ARBA00023136"/>
    </source>
</evidence>
<feature type="transmembrane region" description="Helical" evidence="7">
    <location>
        <begin position="400"/>
        <end position="426"/>
    </location>
</feature>
<dbReference type="GO" id="GO:0005886">
    <property type="term" value="C:plasma membrane"/>
    <property type="evidence" value="ECO:0007669"/>
    <property type="project" value="UniProtKB-SubCell"/>
</dbReference>
<accession>A0A9J6NV18</accession>
<proteinExistence type="inferred from homology"/>
<feature type="transmembrane region" description="Helical" evidence="7">
    <location>
        <begin position="353"/>
        <end position="380"/>
    </location>
</feature>
<organism evidence="10 11">
    <name type="scientific">Oceanirhabdus seepicola</name>
    <dbReference type="NCBI Taxonomy" id="2828781"/>
    <lineage>
        <taxon>Bacteria</taxon>
        <taxon>Bacillati</taxon>
        <taxon>Bacillota</taxon>
        <taxon>Clostridia</taxon>
        <taxon>Eubacteriales</taxon>
        <taxon>Clostridiaceae</taxon>
        <taxon>Oceanirhabdus</taxon>
    </lineage>
</organism>
<keyword evidence="11" id="KW-1185">Reference proteome</keyword>
<dbReference type="Proteomes" id="UP001056429">
    <property type="component" value="Unassembled WGS sequence"/>
</dbReference>
<dbReference type="PANTHER" id="PTHR30572">
    <property type="entry name" value="MEMBRANE COMPONENT OF TRANSPORTER-RELATED"/>
    <property type="match status" value="1"/>
</dbReference>
<comment type="subcellular location">
    <subcellularLocation>
        <location evidence="1">Cell membrane</location>
        <topology evidence="1">Multi-pass membrane protein</topology>
    </subcellularLocation>
</comment>
<dbReference type="GO" id="GO:0022857">
    <property type="term" value="F:transmembrane transporter activity"/>
    <property type="evidence" value="ECO:0007669"/>
    <property type="project" value="TreeGrafter"/>
</dbReference>
<comment type="caution">
    <text evidence="10">The sequence shown here is derived from an EMBL/GenBank/DDBJ whole genome shotgun (WGS) entry which is preliminary data.</text>
</comment>
<dbReference type="RefSeq" id="WP_250857193.1">
    <property type="nucleotide sequence ID" value="NZ_JAGSOJ010000001.1"/>
</dbReference>
<keyword evidence="2" id="KW-1003">Cell membrane</keyword>
<dbReference type="InterPro" id="IPR050250">
    <property type="entry name" value="Macrolide_Exporter_MacB"/>
</dbReference>
<reference evidence="10" key="2">
    <citation type="submission" date="2021-04" db="EMBL/GenBank/DDBJ databases">
        <authorList>
            <person name="Dong X."/>
        </authorList>
    </citation>
    <scope>NUCLEOTIDE SEQUENCE</scope>
    <source>
        <strain evidence="10">ZWT</strain>
    </source>
</reference>
<keyword evidence="3 7" id="KW-0812">Transmembrane</keyword>
<comment type="similarity">
    <text evidence="6">Belongs to the ABC-4 integral membrane protein family.</text>
</comment>
<evidence type="ECO:0000313" key="11">
    <source>
        <dbReference type="Proteomes" id="UP001056429"/>
    </source>
</evidence>
<feature type="transmembrane region" description="Helical" evidence="7">
    <location>
        <begin position="306"/>
        <end position="332"/>
    </location>
</feature>
<dbReference type="AlphaFoldDB" id="A0A9J6NV18"/>
<dbReference type="Pfam" id="PF12704">
    <property type="entry name" value="MacB_PCD"/>
    <property type="match status" value="1"/>
</dbReference>
<protein>
    <submittedName>
        <fullName evidence="10">ABC transporter permease</fullName>
    </submittedName>
</protein>
<reference evidence="10" key="1">
    <citation type="journal article" date="2021" name="mSystems">
        <title>Bacteria and Archaea Synergistically Convert Glycine Betaine to Biogenic Methane in the Formosa Cold Seep of the South China Sea.</title>
        <authorList>
            <person name="Li L."/>
            <person name="Zhang W."/>
            <person name="Zhang S."/>
            <person name="Song L."/>
            <person name="Sun Q."/>
            <person name="Zhang H."/>
            <person name="Xiang H."/>
            <person name="Dong X."/>
        </authorList>
    </citation>
    <scope>NUCLEOTIDE SEQUENCE</scope>
    <source>
        <strain evidence="10">ZWT</strain>
    </source>
</reference>
<keyword evidence="4 7" id="KW-1133">Transmembrane helix</keyword>
<evidence type="ECO:0000256" key="3">
    <source>
        <dbReference type="ARBA" id="ARBA00022692"/>
    </source>
</evidence>
<dbReference type="InterPro" id="IPR003838">
    <property type="entry name" value="ABC3_permease_C"/>
</dbReference>
<name>A0A9J6NV18_9CLOT</name>
<evidence type="ECO:0000259" key="9">
    <source>
        <dbReference type="Pfam" id="PF12704"/>
    </source>
</evidence>
<evidence type="ECO:0000256" key="2">
    <source>
        <dbReference type="ARBA" id="ARBA00022475"/>
    </source>
</evidence>
<keyword evidence="5 7" id="KW-0472">Membrane</keyword>
<feature type="transmembrane region" description="Helical" evidence="7">
    <location>
        <begin position="21"/>
        <end position="45"/>
    </location>
</feature>
<evidence type="ECO:0000313" key="10">
    <source>
        <dbReference type="EMBL" id="MCM1988322.1"/>
    </source>
</evidence>
<dbReference type="EMBL" id="JAGSOJ010000001">
    <property type="protein sequence ID" value="MCM1988322.1"/>
    <property type="molecule type" value="Genomic_DNA"/>
</dbReference>
<dbReference type="PANTHER" id="PTHR30572:SF4">
    <property type="entry name" value="ABC TRANSPORTER PERMEASE YTRF"/>
    <property type="match status" value="1"/>
</dbReference>
<feature type="domain" description="MacB-like periplasmic core" evidence="9">
    <location>
        <begin position="21"/>
        <end position="282"/>
    </location>
</feature>
<dbReference type="Pfam" id="PF02687">
    <property type="entry name" value="FtsX"/>
    <property type="match status" value="1"/>
</dbReference>
<gene>
    <name evidence="10" type="ORF">KDK92_01110</name>
</gene>
<evidence type="ECO:0000259" key="8">
    <source>
        <dbReference type="Pfam" id="PF02687"/>
    </source>
</evidence>